<evidence type="ECO:0000259" key="5">
    <source>
        <dbReference type="Pfam" id="PF00151"/>
    </source>
</evidence>
<feature type="domain" description="Lipase" evidence="5">
    <location>
        <begin position="111"/>
        <end position="351"/>
    </location>
</feature>
<proteinExistence type="inferred from homology"/>
<evidence type="ECO:0000256" key="1">
    <source>
        <dbReference type="ARBA" id="ARBA00004613"/>
    </source>
</evidence>
<dbReference type="SUPFAM" id="SSF53474">
    <property type="entry name" value="alpha/beta-Hydrolases"/>
    <property type="match status" value="1"/>
</dbReference>
<dbReference type="InterPro" id="IPR013818">
    <property type="entry name" value="Lipase"/>
</dbReference>
<dbReference type="Gene3D" id="3.40.50.1820">
    <property type="entry name" value="alpha/beta hydrolase"/>
    <property type="match status" value="1"/>
</dbReference>
<comment type="subcellular location">
    <subcellularLocation>
        <location evidence="1">Secreted</location>
    </subcellularLocation>
</comment>
<evidence type="ECO:0000256" key="4">
    <source>
        <dbReference type="RuleBase" id="RU004262"/>
    </source>
</evidence>
<organism evidence="6 7">
    <name type="scientific">Orchesella dallaii</name>
    <dbReference type="NCBI Taxonomy" id="48710"/>
    <lineage>
        <taxon>Eukaryota</taxon>
        <taxon>Metazoa</taxon>
        <taxon>Ecdysozoa</taxon>
        <taxon>Arthropoda</taxon>
        <taxon>Hexapoda</taxon>
        <taxon>Collembola</taxon>
        <taxon>Entomobryomorpha</taxon>
        <taxon>Entomobryoidea</taxon>
        <taxon>Orchesellidae</taxon>
        <taxon>Orchesellinae</taxon>
        <taxon>Orchesella</taxon>
    </lineage>
</organism>
<keyword evidence="3" id="KW-0964">Secreted</keyword>
<reference evidence="6 7" key="1">
    <citation type="submission" date="2024-08" db="EMBL/GenBank/DDBJ databases">
        <authorList>
            <person name="Cucini C."/>
            <person name="Frati F."/>
        </authorList>
    </citation>
    <scope>NUCLEOTIDE SEQUENCE [LARGE SCALE GENOMIC DNA]</scope>
</reference>
<dbReference type="Proteomes" id="UP001642540">
    <property type="component" value="Unassembled WGS sequence"/>
</dbReference>
<comment type="similarity">
    <text evidence="2 4">Belongs to the AB hydrolase superfamily. Lipase family.</text>
</comment>
<dbReference type="EMBL" id="CAXLJM020000049">
    <property type="protein sequence ID" value="CAL8113411.1"/>
    <property type="molecule type" value="Genomic_DNA"/>
</dbReference>
<name>A0ABP1R353_9HEXA</name>
<evidence type="ECO:0000256" key="3">
    <source>
        <dbReference type="ARBA" id="ARBA00022525"/>
    </source>
</evidence>
<dbReference type="InterPro" id="IPR029058">
    <property type="entry name" value="AB_hydrolase_fold"/>
</dbReference>
<dbReference type="PANTHER" id="PTHR11610:SF173">
    <property type="entry name" value="LIPASE DOMAIN-CONTAINING PROTEIN-RELATED"/>
    <property type="match status" value="1"/>
</dbReference>
<evidence type="ECO:0000256" key="2">
    <source>
        <dbReference type="ARBA" id="ARBA00010701"/>
    </source>
</evidence>
<keyword evidence="7" id="KW-1185">Reference proteome</keyword>
<protein>
    <recommendedName>
        <fullName evidence="5">Lipase domain-containing protein</fullName>
    </recommendedName>
</protein>
<dbReference type="PANTHER" id="PTHR11610">
    <property type="entry name" value="LIPASE"/>
    <property type="match status" value="1"/>
</dbReference>
<gene>
    <name evidence="6" type="ORF">ODALV1_LOCUS16006</name>
</gene>
<sequence>MHHSVQSLCLYSHYQLCTRYNKGNFIIIFDSFLVSNRIYKGGQFDITYIPSKLGEQSYSTVDSFQEFNLGVRMGKVTLFLLGCLLVKEGYAAISTNPEETKYFSYSTPTTRNELILGDVNSLNSAPVRTAAKTFLIIDGFLSDSTSPMSQTLKDELLRTNPNTNVIVVDWGKLSGSGSTFGNQLETYSAYLKVLNNVGPVAQRTADFLEFLKNEKGISFSHVHIIGHSLGAHIAGATGLWVTNKYGGLIDRATGLDPAGPLFSGQNNVDKRLHKGDAAFVDIYHTNRGTLGDSAHQTGDVNVYVNGGASQPGCEEADSSGFAGYCSHSFSWMLWNSCSQSNSCYACPCAGYDCQCAACSPTCSDGINLGLNTATSARGAFYISTGPLA</sequence>
<dbReference type="Pfam" id="PF00151">
    <property type="entry name" value="Lipase"/>
    <property type="match status" value="1"/>
</dbReference>
<accession>A0ABP1R353</accession>
<comment type="caution">
    <text evidence="6">The sequence shown here is derived from an EMBL/GenBank/DDBJ whole genome shotgun (WGS) entry which is preliminary data.</text>
</comment>
<evidence type="ECO:0000313" key="6">
    <source>
        <dbReference type="EMBL" id="CAL8113411.1"/>
    </source>
</evidence>
<dbReference type="InterPro" id="IPR000734">
    <property type="entry name" value="TAG_lipase"/>
</dbReference>
<evidence type="ECO:0000313" key="7">
    <source>
        <dbReference type="Proteomes" id="UP001642540"/>
    </source>
</evidence>